<organism evidence="1 2">
    <name type="scientific">Racocetra persica</name>
    <dbReference type="NCBI Taxonomy" id="160502"/>
    <lineage>
        <taxon>Eukaryota</taxon>
        <taxon>Fungi</taxon>
        <taxon>Fungi incertae sedis</taxon>
        <taxon>Mucoromycota</taxon>
        <taxon>Glomeromycotina</taxon>
        <taxon>Glomeromycetes</taxon>
        <taxon>Diversisporales</taxon>
        <taxon>Gigasporaceae</taxon>
        <taxon>Racocetra</taxon>
    </lineage>
</organism>
<dbReference type="EMBL" id="CAJVQC010128804">
    <property type="protein sequence ID" value="CAG8841051.1"/>
    <property type="molecule type" value="Genomic_DNA"/>
</dbReference>
<reference evidence="1" key="1">
    <citation type="submission" date="2021-06" db="EMBL/GenBank/DDBJ databases">
        <authorList>
            <person name="Kallberg Y."/>
            <person name="Tangrot J."/>
            <person name="Rosling A."/>
        </authorList>
    </citation>
    <scope>NUCLEOTIDE SEQUENCE</scope>
    <source>
        <strain evidence="1">MA461A</strain>
    </source>
</reference>
<evidence type="ECO:0000313" key="2">
    <source>
        <dbReference type="Proteomes" id="UP000789920"/>
    </source>
</evidence>
<keyword evidence="2" id="KW-1185">Reference proteome</keyword>
<dbReference type="Proteomes" id="UP000789920">
    <property type="component" value="Unassembled WGS sequence"/>
</dbReference>
<evidence type="ECO:0000313" key="1">
    <source>
        <dbReference type="EMBL" id="CAG8841051.1"/>
    </source>
</evidence>
<gene>
    <name evidence="1" type="ORF">RPERSI_LOCUS31697</name>
</gene>
<feature type="non-terminal residue" evidence="1">
    <location>
        <position position="1"/>
    </location>
</feature>
<protein>
    <submittedName>
        <fullName evidence="1">31666_t:CDS:1</fullName>
    </submittedName>
</protein>
<comment type="caution">
    <text evidence="1">The sequence shown here is derived from an EMBL/GenBank/DDBJ whole genome shotgun (WGS) entry which is preliminary data.</text>
</comment>
<proteinExistence type="predicted"/>
<feature type="non-terminal residue" evidence="1">
    <location>
        <position position="53"/>
    </location>
</feature>
<name>A0ACA9SIN4_9GLOM</name>
<sequence>HRVGGWVARWLLSIFLELFQGLISFGEAVLSDVVSFTTIITNDITIVCWTRLT</sequence>
<accession>A0ACA9SIN4</accession>